<dbReference type="EMBL" id="JALLPB020000250">
    <property type="protein sequence ID" value="KAL3811586.1"/>
    <property type="molecule type" value="Genomic_DNA"/>
</dbReference>
<feature type="compositionally biased region" description="Basic residues" evidence="1">
    <location>
        <begin position="1"/>
        <end position="11"/>
    </location>
</feature>
<name>A0ABD3RLX5_9STRA</name>
<dbReference type="Gene3D" id="3.40.50.300">
    <property type="entry name" value="P-loop containing nucleotide triphosphate hydrolases"/>
    <property type="match status" value="1"/>
</dbReference>
<evidence type="ECO:0000256" key="1">
    <source>
        <dbReference type="SAM" id="MobiDB-lite"/>
    </source>
</evidence>
<dbReference type="AlphaFoldDB" id="A0ABD3RLX5"/>
<dbReference type="PANTHER" id="PTHR32301:SF6">
    <property type="entry name" value="GOLVESIN-RELATED"/>
    <property type="match status" value="1"/>
</dbReference>
<dbReference type="InterPro" id="IPR053259">
    <property type="entry name" value="Golvesin-related_Golgi"/>
</dbReference>
<feature type="compositionally biased region" description="Basic and acidic residues" evidence="1">
    <location>
        <begin position="313"/>
        <end position="323"/>
    </location>
</feature>
<protein>
    <submittedName>
        <fullName evidence="2">Uncharacterized protein</fullName>
    </submittedName>
</protein>
<dbReference type="Proteomes" id="UP001530377">
    <property type="component" value="Unassembled WGS sequence"/>
</dbReference>
<feature type="compositionally biased region" description="Polar residues" evidence="1">
    <location>
        <begin position="12"/>
        <end position="28"/>
    </location>
</feature>
<feature type="region of interest" description="Disordered" evidence="1">
    <location>
        <begin position="1"/>
        <end position="28"/>
    </location>
</feature>
<sequence>MLPNGRRRRRSWTASSQRRSRLNSIEGGTTNNAVDGIDIIAASQYAMKLNPYKQISLSLRSSTDSSVRYQMTRNITDDDELRLNNDGDDLNLDDDDDDDDDDMRLENILSSIVNDSKDDAKLEAVPSVVENVDFHSKISVSSVDIGSDISPRESHPVQNTNSSIGEVGNISPVSEEDTNWSDGDATRLHKIMARIDQEHAFECGGFEGAKKLESISMMTEPTIRQIGVNTGLGGSGGSSISPLKNSCVNSIIDDSDMNYINSIYDSGPESDNNLNPLTTCTSNARTPPKGRFFSYSDRSRGQRSQTKVSNPDDAAHCRLHDGRPQPAIASNKTNALSSRFTQSHMLKGDIVHPKTEDETLSTVTDPTESPFIYTYRKSNDDDSLSQITSSLAGKSIGPSYLLQNIPLSTTMRKNVSGLSWMTCNDGRKGGMIIPGPYGRSRDRRSAKAASGGSGFGRWNNKGNYNGSGSVGSDSYDDGKKNLDEIAYALNADCSSGRNQRAMISRRPPARVGSVRLASGGDDLSTVASLNSRDGASGDHQSSSYAYVDANINANVSRLGMGGVSCAAISVYSEATADSTSSLGLFQRVALIAWKIQHHAGRFLFPTSMAVKRRKKFDKSDSMSNLEDILLEEGANASLHRQQRGSSGGHLDDDDDDGDEIDYFSRAMSVSSNHNGLRGMRKSVFKSYFWQGKRAKMGCLILSLAVTLIIYRSPQKKRDFSASPRNKGGFNTGKKGRFYDSIQHGDGQVLDYSTDAMVDRDAHLGESARIAEADRSRQALVQYNTQLPPVFEVLANVDDLPFQRGTDVPFYWHVPRSGGGTMNDLLGGCFHLTLAADAGGSKKHGQQTLEVLHLSRHVSYVNVDTSTHQGIARAKSLNLVSSGLADVLISPLLHEASVLFTLTRRGRMFAMFRHPVDRAASLFYFIQETQWRQPATRRDQFADISIEDFYKRGFAENNWMTRFLTNELTKRELTENDLSVAKEVLRQKCLVGLLEEKVESFDRLQNYFGWGPKSDEEQKCMEKKLEWSWPMKHKHPTIEKESKAWALIVAANSFDMELYGYAKELFYLQGQQLFSK</sequence>
<evidence type="ECO:0000313" key="2">
    <source>
        <dbReference type="EMBL" id="KAL3811586.1"/>
    </source>
</evidence>
<reference evidence="2 3" key="1">
    <citation type="submission" date="2024-10" db="EMBL/GenBank/DDBJ databases">
        <title>Updated reference genomes for cyclostephanoid diatoms.</title>
        <authorList>
            <person name="Roberts W.R."/>
            <person name="Alverson A.J."/>
        </authorList>
    </citation>
    <scope>NUCLEOTIDE SEQUENCE [LARGE SCALE GENOMIC DNA]</scope>
    <source>
        <strain evidence="2 3">AJA228-03</strain>
    </source>
</reference>
<evidence type="ECO:0000313" key="3">
    <source>
        <dbReference type="Proteomes" id="UP001530377"/>
    </source>
</evidence>
<feature type="region of interest" description="Disordered" evidence="1">
    <location>
        <begin position="79"/>
        <end position="101"/>
    </location>
</feature>
<feature type="region of interest" description="Disordered" evidence="1">
    <location>
        <begin position="279"/>
        <end position="329"/>
    </location>
</feature>
<gene>
    <name evidence="2" type="ORF">ACHAXA_010555</name>
</gene>
<feature type="region of interest" description="Disordered" evidence="1">
    <location>
        <begin position="147"/>
        <end position="181"/>
    </location>
</feature>
<feature type="region of interest" description="Disordered" evidence="1">
    <location>
        <begin position="433"/>
        <end position="463"/>
    </location>
</feature>
<accession>A0ABD3RLX5</accession>
<dbReference type="PANTHER" id="PTHR32301">
    <property type="entry name" value="COUNTIN RECEPTOR CNR3-RELATED"/>
    <property type="match status" value="1"/>
</dbReference>
<feature type="compositionally biased region" description="Acidic residues" evidence="1">
    <location>
        <begin position="86"/>
        <end position="101"/>
    </location>
</feature>
<comment type="caution">
    <text evidence="2">The sequence shown here is derived from an EMBL/GenBank/DDBJ whole genome shotgun (WGS) entry which is preliminary data.</text>
</comment>
<organism evidence="2 3">
    <name type="scientific">Cyclostephanos tholiformis</name>
    <dbReference type="NCBI Taxonomy" id="382380"/>
    <lineage>
        <taxon>Eukaryota</taxon>
        <taxon>Sar</taxon>
        <taxon>Stramenopiles</taxon>
        <taxon>Ochrophyta</taxon>
        <taxon>Bacillariophyta</taxon>
        <taxon>Coscinodiscophyceae</taxon>
        <taxon>Thalassiosirophycidae</taxon>
        <taxon>Stephanodiscales</taxon>
        <taxon>Stephanodiscaceae</taxon>
        <taxon>Cyclostephanos</taxon>
    </lineage>
</organism>
<keyword evidence="3" id="KW-1185">Reference proteome</keyword>
<proteinExistence type="predicted"/>
<dbReference type="InterPro" id="IPR027417">
    <property type="entry name" value="P-loop_NTPase"/>
</dbReference>
<feature type="region of interest" description="Disordered" evidence="1">
    <location>
        <begin position="498"/>
        <end position="517"/>
    </location>
</feature>